<name>A0ABS9SPV0_9BACT</name>
<dbReference type="Proteomes" id="UP001202248">
    <property type="component" value="Unassembled WGS sequence"/>
</dbReference>
<accession>A0ABS9SPV0</accession>
<keyword evidence="2" id="KW-1185">Reference proteome</keyword>
<proteinExistence type="predicted"/>
<evidence type="ECO:0000313" key="1">
    <source>
        <dbReference type="EMBL" id="MCH5600397.1"/>
    </source>
</evidence>
<dbReference type="RefSeq" id="WP_240832525.1">
    <property type="nucleotide sequence ID" value="NZ_JAKWBL010000004.1"/>
</dbReference>
<gene>
    <name evidence="1" type="ORF">MKP09_21990</name>
</gene>
<comment type="caution">
    <text evidence="1">The sequence shown here is derived from an EMBL/GenBank/DDBJ whole genome shotgun (WGS) entry which is preliminary data.</text>
</comment>
<reference evidence="1 2" key="1">
    <citation type="submission" date="2022-02" db="EMBL/GenBank/DDBJ databases">
        <authorList>
            <person name="Min J."/>
        </authorList>
    </citation>
    <scope>NUCLEOTIDE SEQUENCE [LARGE SCALE GENOMIC DNA]</scope>
    <source>
        <strain evidence="1 2">GR10-1</strain>
    </source>
</reference>
<dbReference type="EMBL" id="JAKWBL010000004">
    <property type="protein sequence ID" value="MCH5600397.1"/>
    <property type="molecule type" value="Genomic_DNA"/>
</dbReference>
<sequence>MNARGYFWRTVQQQEVDYIEDADGIIKGYEIKWNPKLKLKAPKSFKEAYNTDVALINKDNFREFL</sequence>
<organism evidence="1 2">
    <name type="scientific">Niabella ginsengisoli</name>
    <dbReference type="NCBI Taxonomy" id="522298"/>
    <lineage>
        <taxon>Bacteria</taxon>
        <taxon>Pseudomonadati</taxon>
        <taxon>Bacteroidota</taxon>
        <taxon>Chitinophagia</taxon>
        <taxon>Chitinophagales</taxon>
        <taxon>Chitinophagaceae</taxon>
        <taxon>Niabella</taxon>
    </lineage>
</organism>
<protein>
    <submittedName>
        <fullName evidence="1">DUF4143 domain-containing protein</fullName>
    </submittedName>
</protein>
<evidence type="ECO:0000313" key="2">
    <source>
        <dbReference type="Proteomes" id="UP001202248"/>
    </source>
</evidence>